<dbReference type="KEGG" id="agi:FSB73_11700"/>
<dbReference type="OrthoDB" id="9809379at2"/>
<evidence type="ECO:0000313" key="2">
    <source>
        <dbReference type="EMBL" id="QEC72239.1"/>
    </source>
</evidence>
<accession>A0A5B8VLP6</accession>
<dbReference type="InterPro" id="IPR050747">
    <property type="entry name" value="Mitochondrial_chaperone_BCS1"/>
</dbReference>
<gene>
    <name evidence="2" type="ORF">FSB73_11700</name>
</gene>
<dbReference type="PANTHER" id="PTHR23070">
    <property type="entry name" value="BCS1 AAA-TYPE ATPASE"/>
    <property type="match status" value="1"/>
</dbReference>
<sequence>MEQSSVIDYLGQKTPPVSEGALMQALTSEYEDFLKPLHLYVAHYNAIPSETIMYDMDAVGGAKWFAKHYYSDIVNEYRKNFQFARKDSLEVFYCLRGEIMVYFDIIDNEVTFYYQRANAEKVGYLIKKLKRFQREPVSLPEMYIMLYENGRLETEKVPIHLLNLDIATHYNDDFIKIDQIIQEKLNGHKERGLVLLHGAPGTGKTSYLRHLIASINKRVIFMPPSIAMEIGEPSLMTFLIKNSNSIFVIEDAESLVKSREGRLFSPVASILNICDGLISDFLNIQVICTFNTDISKIDTALLRKGRLIARYEFKELAVDKAQALSDSLGFNRRISRPTCLSDIYNQDEKDFEQLQRVCIGFKPSQTA</sequence>
<dbReference type="RefSeq" id="WP_146782218.1">
    <property type="nucleotide sequence ID" value="NZ_CP042434.1"/>
</dbReference>
<dbReference type="InterPro" id="IPR003959">
    <property type="entry name" value="ATPase_AAA_core"/>
</dbReference>
<dbReference type="Pfam" id="PF00004">
    <property type="entry name" value="AAA"/>
    <property type="match status" value="1"/>
</dbReference>
<dbReference type="SUPFAM" id="SSF52540">
    <property type="entry name" value="P-loop containing nucleoside triphosphate hydrolases"/>
    <property type="match status" value="1"/>
</dbReference>
<dbReference type="Gene3D" id="3.40.50.300">
    <property type="entry name" value="P-loop containing nucleotide triphosphate hydrolases"/>
    <property type="match status" value="1"/>
</dbReference>
<evidence type="ECO:0000259" key="1">
    <source>
        <dbReference type="Pfam" id="PF00004"/>
    </source>
</evidence>
<reference evidence="2 3" key="1">
    <citation type="journal article" date="2017" name="Int. J. Syst. Evol. Microbiol.">
        <title>Arachidicoccus ginsenosidivorans sp. nov., with ginsenoside-converting activity isolated from ginseng cultivating soil.</title>
        <authorList>
            <person name="Siddiqi M.Z."/>
            <person name="Aslam Z."/>
            <person name="Im W.T."/>
        </authorList>
    </citation>
    <scope>NUCLEOTIDE SEQUENCE [LARGE SCALE GENOMIC DNA]</scope>
    <source>
        <strain evidence="2 3">Gsoil 809</strain>
    </source>
</reference>
<dbReference type="InterPro" id="IPR027417">
    <property type="entry name" value="P-loop_NTPase"/>
</dbReference>
<dbReference type="EMBL" id="CP042434">
    <property type="protein sequence ID" value="QEC72239.1"/>
    <property type="molecule type" value="Genomic_DNA"/>
</dbReference>
<proteinExistence type="predicted"/>
<feature type="domain" description="ATPase AAA-type core" evidence="1">
    <location>
        <begin position="194"/>
        <end position="313"/>
    </location>
</feature>
<evidence type="ECO:0000313" key="3">
    <source>
        <dbReference type="Proteomes" id="UP000321291"/>
    </source>
</evidence>
<name>A0A5B8VLP6_9BACT</name>
<dbReference type="GO" id="GO:0016887">
    <property type="term" value="F:ATP hydrolysis activity"/>
    <property type="evidence" value="ECO:0007669"/>
    <property type="project" value="InterPro"/>
</dbReference>
<keyword evidence="3" id="KW-1185">Reference proteome</keyword>
<protein>
    <submittedName>
        <fullName evidence="2">AAA family ATPase</fullName>
    </submittedName>
</protein>
<dbReference type="AlphaFoldDB" id="A0A5B8VLP6"/>
<dbReference type="GO" id="GO:0005524">
    <property type="term" value="F:ATP binding"/>
    <property type="evidence" value="ECO:0007669"/>
    <property type="project" value="InterPro"/>
</dbReference>
<organism evidence="2 3">
    <name type="scientific">Arachidicoccus ginsenosidivorans</name>
    <dbReference type="NCBI Taxonomy" id="496057"/>
    <lineage>
        <taxon>Bacteria</taxon>
        <taxon>Pseudomonadati</taxon>
        <taxon>Bacteroidota</taxon>
        <taxon>Chitinophagia</taxon>
        <taxon>Chitinophagales</taxon>
        <taxon>Chitinophagaceae</taxon>
        <taxon>Arachidicoccus</taxon>
    </lineage>
</organism>
<dbReference type="Proteomes" id="UP000321291">
    <property type="component" value="Chromosome"/>
</dbReference>